<keyword evidence="6" id="KW-0067">ATP-binding</keyword>
<proteinExistence type="predicted"/>
<evidence type="ECO:0000256" key="3">
    <source>
        <dbReference type="ARBA" id="ARBA00022737"/>
    </source>
</evidence>
<dbReference type="SUPFAM" id="SSF52540">
    <property type="entry name" value="P-loop containing nucleoside triphosphate hydrolases"/>
    <property type="match status" value="1"/>
</dbReference>
<dbReference type="Gene3D" id="1.10.10.10">
    <property type="entry name" value="Winged helix-like DNA-binding domain superfamily/Winged helix DNA-binding domain"/>
    <property type="match status" value="1"/>
</dbReference>
<evidence type="ECO:0000313" key="11">
    <source>
        <dbReference type="EMBL" id="CAG2246066.1"/>
    </source>
</evidence>
<dbReference type="InterPro" id="IPR027417">
    <property type="entry name" value="P-loop_NTPase"/>
</dbReference>
<dbReference type="SUPFAM" id="SSF63829">
    <property type="entry name" value="Calcium-dependent phosphotriesterase"/>
    <property type="match status" value="1"/>
</dbReference>
<keyword evidence="2" id="KW-0808">Transferase</keyword>
<dbReference type="Gene3D" id="3.40.50.300">
    <property type="entry name" value="P-loop containing nucleotide triphosphate hydrolases"/>
    <property type="match status" value="2"/>
</dbReference>
<evidence type="ECO:0000259" key="10">
    <source>
        <dbReference type="PROSITE" id="PS51424"/>
    </source>
</evidence>
<evidence type="ECO:0000256" key="6">
    <source>
        <dbReference type="ARBA" id="ARBA00022840"/>
    </source>
</evidence>
<dbReference type="OrthoDB" id="6137304at2759"/>
<keyword evidence="12" id="KW-1185">Reference proteome</keyword>
<evidence type="ECO:0000256" key="1">
    <source>
        <dbReference type="ARBA" id="ARBA00012513"/>
    </source>
</evidence>
<accession>A0A8S3UTF7</accession>
<gene>
    <name evidence="11" type="ORF">MEDL_58045</name>
</gene>
<name>A0A8S3UTF7_MYTED</name>
<comment type="catalytic activity">
    <reaction evidence="8">
        <text>L-seryl-[protein] + ATP = O-phospho-L-seryl-[protein] + ADP + H(+)</text>
        <dbReference type="Rhea" id="RHEA:17989"/>
        <dbReference type="Rhea" id="RHEA-COMP:9863"/>
        <dbReference type="Rhea" id="RHEA-COMP:11604"/>
        <dbReference type="ChEBI" id="CHEBI:15378"/>
        <dbReference type="ChEBI" id="CHEBI:29999"/>
        <dbReference type="ChEBI" id="CHEBI:30616"/>
        <dbReference type="ChEBI" id="CHEBI:83421"/>
        <dbReference type="ChEBI" id="CHEBI:456216"/>
        <dbReference type="EC" id="2.7.11.1"/>
    </reaction>
</comment>
<dbReference type="EC" id="2.7.11.1" evidence="1"/>
<evidence type="ECO:0000256" key="5">
    <source>
        <dbReference type="ARBA" id="ARBA00022777"/>
    </source>
</evidence>
<comment type="catalytic activity">
    <reaction evidence="7">
        <text>L-threonyl-[protein] + ATP = O-phospho-L-threonyl-[protein] + ADP + H(+)</text>
        <dbReference type="Rhea" id="RHEA:46608"/>
        <dbReference type="Rhea" id="RHEA-COMP:11060"/>
        <dbReference type="Rhea" id="RHEA-COMP:11605"/>
        <dbReference type="ChEBI" id="CHEBI:15378"/>
        <dbReference type="ChEBI" id="CHEBI:30013"/>
        <dbReference type="ChEBI" id="CHEBI:30616"/>
        <dbReference type="ChEBI" id="CHEBI:61977"/>
        <dbReference type="ChEBI" id="CHEBI:456216"/>
        <dbReference type="EC" id="2.7.11.1"/>
    </reaction>
</comment>
<protein>
    <recommendedName>
        <fullName evidence="1">non-specific serine/threonine protein kinase</fullName>
        <ecNumber evidence="1">2.7.11.1</ecNumber>
    </recommendedName>
</protein>
<dbReference type="Pfam" id="PF08477">
    <property type="entry name" value="Roc"/>
    <property type="match status" value="1"/>
</dbReference>
<keyword evidence="5" id="KW-0418">Kinase</keyword>
<dbReference type="Pfam" id="PF16095">
    <property type="entry name" value="COR-A"/>
    <property type="match status" value="1"/>
</dbReference>
<dbReference type="InterPro" id="IPR036388">
    <property type="entry name" value="WH-like_DNA-bd_sf"/>
</dbReference>
<evidence type="ECO:0000256" key="8">
    <source>
        <dbReference type="ARBA" id="ARBA00048679"/>
    </source>
</evidence>
<dbReference type="EMBL" id="CAJPWZ010002824">
    <property type="protein sequence ID" value="CAG2246066.1"/>
    <property type="molecule type" value="Genomic_DNA"/>
</dbReference>
<dbReference type="Gene3D" id="2.120.10.30">
    <property type="entry name" value="TolB, C-terminal domain"/>
    <property type="match status" value="1"/>
</dbReference>
<evidence type="ECO:0000256" key="7">
    <source>
        <dbReference type="ARBA" id="ARBA00047899"/>
    </source>
</evidence>
<comment type="caution">
    <text evidence="11">The sequence shown here is derived from an EMBL/GenBank/DDBJ whole genome shotgun (WGS) entry which is preliminary data.</text>
</comment>
<keyword evidence="3" id="KW-0677">Repeat</keyword>
<dbReference type="GO" id="GO:0005524">
    <property type="term" value="F:ATP binding"/>
    <property type="evidence" value="ECO:0007669"/>
    <property type="project" value="UniProtKB-KW"/>
</dbReference>
<evidence type="ECO:0000313" key="12">
    <source>
        <dbReference type="Proteomes" id="UP000683360"/>
    </source>
</evidence>
<dbReference type="InterPro" id="IPR020859">
    <property type="entry name" value="ROC"/>
</dbReference>
<dbReference type="Gene3D" id="3.30.70.1390">
    <property type="entry name" value="ROC domain from the Parkinson's disease-associated leucine-rich repeat kinase 2"/>
    <property type="match status" value="1"/>
</dbReference>
<reference evidence="11" key="1">
    <citation type="submission" date="2021-03" db="EMBL/GenBank/DDBJ databases">
        <authorList>
            <person name="Bekaert M."/>
        </authorList>
    </citation>
    <scope>NUCLEOTIDE SEQUENCE</scope>
</reference>
<dbReference type="CDD" id="cd00882">
    <property type="entry name" value="Ras_like_GTPase"/>
    <property type="match status" value="1"/>
</dbReference>
<feature type="domain" description="Roc" evidence="10">
    <location>
        <begin position="193"/>
        <end position="543"/>
    </location>
</feature>
<dbReference type="GO" id="GO:0016301">
    <property type="term" value="F:kinase activity"/>
    <property type="evidence" value="ECO:0007669"/>
    <property type="project" value="UniProtKB-KW"/>
</dbReference>
<keyword evidence="9" id="KW-0732">Signal</keyword>
<feature type="chain" id="PRO_5035929245" description="non-specific serine/threonine protein kinase" evidence="9">
    <location>
        <begin position="19"/>
        <end position="1035"/>
    </location>
</feature>
<evidence type="ECO:0000256" key="9">
    <source>
        <dbReference type="SAM" id="SignalP"/>
    </source>
</evidence>
<feature type="signal peptide" evidence="9">
    <location>
        <begin position="1"/>
        <end position="18"/>
    </location>
</feature>
<keyword evidence="4" id="KW-0547">Nucleotide-binding</keyword>
<sequence>MDMFILLTFLQMLSLNEAYDFTCPSQGHWIIRAKSMCKPPENYTCLFNVTFRVNVYRDKCNKPRILHSGQKYVFQPNLNNATCSATRYQPFLFYTIGNSDCTYQKSLCNSLGQETYEIGNTSVDRKCICNTDRGYSFVRNPKNQCYCNPSTEDCSCYLGINQFNKTDRLKEIQKQHTKSLKVTNRNEHLIKDGTEIRRYVRIQVIGKDGVGKSSLVRRLVGDSNMKVHSTDGIDIVKKCQIRTTDGKWVIGRVETERKKIINRILDTLHKEQKQSELVSDQVIPSENETNVKDIIPSNGPLSEIERKLENQPATVSIDKSSTNENKVNITETATSVAEKSNIDKPMKDSVILSTNDFQKSADSIKIDDMRKKIFEQMDEILVKVQKDQDKMTSERLVECGIWDFAGQKDYYATHQTFLNPHAIYLLVTNISDDIAATEDNTNFDSIEEYIDFWFDSIHCLRTSSPGHGLYPPVIVVCTHIDEYKTEKEVEDRKKEYIKRFKKCFGDQDKANHNRGIFFISNTEFLKSDFNKLKNKISDVAKKMMYFTEELPMQWIQLENALSVLKDESKQNILSWQTCVELAEMLSIKENELLPFLTYQHKIGNIIFFADIKEYIILQPDWLVKCFRCLVCDNHPQKRNIEIVQLTDWHNLEKTGQLSDNIIDKLFEKEPDLEFGKYKTHILDVMEKFDILVKPKFIDTNNDSSLIPNSYYMPCMIKQQSISLDIIKKMFQSEKCKFSFSPWLILEFKFLPLAYFNHILFYYITRYTVCEKAGQKTLYRGKTLVNLDKTGLRKLCICFSKNAIAFQVWTLSDVEDNIYSTILEELCKKIEELKERLRQSISYDIKAKCSNGDYSNKEGRMTFKELGEMCENGHYLCPEHNEMHSKDDVEKTWLQHADIVIAKLNKEQAENNPRNIVENETSKEETFTHDQASVKTNLPVSVTLRKQLNIKKSKNESQIISSYNDKNVYVTNERTHTVIVVSDDGKQHRELLTESDGLNEPYGIYYDKKENILLVCNESNGKAFLFDVKKNKNKHE</sequence>
<dbReference type="AlphaFoldDB" id="A0A8S3UTF7"/>
<evidence type="ECO:0000256" key="4">
    <source>
        <dbReference type="ARBA" id="ARBA00022741"/>
    </source>
</evidence>
<organism evidence="11 12">
    <name type="scientific">Mytilus edulis</name>
    <name type="common">Blue mussel</name>
    <dbReference type="NCBI Taxonomy" id="6550"/>
    <lineage>
        <taxon>Eukaryota</taxon>
        <taxon>Metazoa</taxon>
        <taxon>Spiralia</taxon>
        <taxon>Lophotrochozoa</taxon>
        <taxon>Mollusca</taxon>
        <taxon>Bivalvia</taxon>
        <taxon>Autobranchia</taxon>
        <taxon>Pteriomorphia</taxon>
        <taxon>Mytilida</taxon>
        <taxon>Mytiloidea</taxon>
        <taxon>Mytilidae</taxon>
        <taxon>Mytilinae</taxon>
        <taxon>Mytilus</taxon>
    </lineage>
</organism>
<dbReference type="Proteomes" id="UP000683360">
    <property type="component" value="Unassembled WGS sequence"/>
</dbReference>
<evidence type="ECO:0000256" key="2">
    <source>
        <dbReference type="ARBA" id="ARBA00022679"/>
    </source>
</evidence>
<dbReference type="InterPro" id="IPR032171">
    <property type="entry name" value="COR-A"/>
</dbReference>
<dbReference type="InterPro" id="IPR011042">
    <property type="entry name" value="6-blade_b-propeller_TolB-like"/>
</dbReference>
<dbReference type="PROSITE" id="PS51424">
    <property type="entry name" value="ROC"/>
    <property type="match status" value="1"/>
</dbReference>